<dbReference type="OrthoDB" id="2985014at2759"/>
<feature type="transmembrane region" description="Helical" evidence="5">
    <location>
        <begin position="396"/>
        <end position="419"/>
    </location>
</feature>
<keyword evidence="3 5" id="KW-1133">Transmembrane helix</keyword>
<name>A0A6A6V296_9PLEO</name>
<feature type="transmembrane region" description="Helical" evidence="5">
    <location>
        <begin position="358"/>
        <end position="384"/>
    </location>
</feature>
<evidence type="ECO:0000259" key="6">
    <source>
        <dbReference type="PROSITE" id="PS50850"/>
    </source>
</evidence>
<evidence type="ECO:0000256" key="4">
    <source>
        <dbReference type="ARBA" id="ARBA00023136"/>
    </source>
</evidence>
<dbReference type="PROSITE" id="PS50850">
    <property type="entry name" value="MFS"/>
    <property type="match status" value="1"/>
</dbReference>
<dbReference type="EMBL" id="MU006588">
    <property type="protein sequence ID" value="KAF2744585.1"/>
    <property type="molecule type" value="Genomic_DNA"/>
</dbReference>
<evidence type="ECO:0000256" key="3">
    <source>
        <dbReference type="ARBA" id="ARBA00022989"/>
    </source>
</evidence>
<feature type="domain" description="Major facilitator superfamily (MFS) profile" evidence="6">
    <location>
        <begin position="1"/>
        <end position="466"/>
    </location>
</feature>
<keyword evidence="4 5" id="KW-0472">Membrane</keyword>
<dbReference type="Proteomes" id="UP000799440">
    <property type="component" value="Unassembled WGS sequence"/>
</dbReference>
<organism evidence="7 8">
    <name type="scientific">Sporormia fimetaria CBS 119925</name>
    <dbReference type="NCBI Taxonomy" id="1340428"/>
    <lineage>
        <taxon>Eukaryota</taxon>
        <taxon>Fungi</taxon>
        <taxon>Dikarya</taxon>
        <taxon>Ascomycota</taxon>
        <taxon>Pezizomycotina</taxon>
        <taxon>Dothideomycetes</taxon>
        <taxon>Pleosporomycetidae</taxon>
        <taxon>Pleosporales</taxon>
        <taxon>Sporormiaceae</taxon>
        <taxon>Sporormia</taxon>
    </lineage>
</organism>
<keyword evidence="2 5" id="KW-0812">Transmembrane</keyword>
<evidence type="ECO:0000256" key="5">
    <source>
        <dbReference type="SAM" id="Phobius"/>
    </source>
</evidence>
<dbReference type="SUPFAM" id="SSF103473">
    <property type="entry name" value="MFS general substrate transporter"/>
    <property type="match status" value="1"/>
</dbReference>
<feature type="transmembrane region" description="Helical" evidence="5">
    <location>
        <begin position="152"/>
        <end position="171"/>
    </location>
</feature>
<dbReference type="Pfam" id="PF07690">
    <property type="entry name" value="MFS_1"/>
    <property type="match status" value="1"/>
</dbReference>
<accession>A0A6A6V296</accession>
<feature type="transmembrane region" description="Helical" evidence="5">
    <location>
        <begin position="270"/>
        <end position="293"/>
    </location>
</feature>
<dbReference type="GO" id="GO:0022857">
    <property type="term" value="F:transmembrane transporter activity"/>
    <property type="evidence" value="ECO:0007669"/>
    <property type="project" value="InterPro"/>
</dbReference>
<feature type="transmembrane region" description="Helical" evidence="5">
    <location>
        <begin position="333"/>
        <end position="352"/>
    </location>
</feature>
<dbReference type="Gene3D" id="1.20.1250.20">
    <property type="entry name" value="MFS general substrate transporter like domains"/>
    <property type="match status" value="1"/>
</dbReference>
<feature type="transmembrane region" description="Helical" evidence="5">
    <location>
        <begin position="439"/>
        <end position="461"/>
    </location>
</feature>
<dbReference type="InterPro" id="IPR036259">
    <property type="entry name" value="MFS_trans_sf"/>
</dbReference>
<feature type="transmembrane region" description="Helical" evidence="5">
    <location>
        <begin position="31"/>
        <end position="49"/>
    </location>
</feature>
<evidence type="ECO:0000256" key="1">
    <source>
        <dbReference type="ARBA" id="ARBA00004141"/>
    </source>
</evidence>
<feature type="transmembrane region" description="Helical" evidence="5">
    <location>
        <begin position="61"/>
        <end position="81"/>
    </location>
</feature>
<protein>
    <submittedName>
        <fullName evidence="7">MFS general substrate transporter</fullName>
    </submittedName>
</protein>
<reference evidence="7" key="1">
    <citation type="journal article" date="2020" name="Stud. Mycol.">
        <title>101 Dothideomycetes genomes: a test case for predicting lifestyles and emergence of pathogens.</title>
        <authorList>
            <person name="Haridas S."/>
            <person name="Albert R."/>
            <person name="Binder M."/>
            <person name="Bloem J."/>
            <person name="Labutti K."/>
            <person name="Salamov A."/>
            <person name="Andreopoulos B."/>
            <person name="Baker S."/>
            <person name="Barry K."/>
            <person name="Bills G."/>
            <person name="Bluhm B."/>
            <person name="Cannon C."/>
            <person name="Castanera R."/>
            <person name="Culley D."/>
            <person name="Daum C."/>
            <person name="Ezra D."/>
            <person name="Gonzalez J."/>
            <person name="Henrissat B."/>
            <person name="Kuo A."/>
            <person name="Liang C."/>
            <person name="Lipzen A."/>
            <person name="Lutzoni F."/>
            <person name="Magnuson J."/>
            <person name="Mondo S."/>
            <person name="Nolan M."/>
            <person name="Ohm R."/>
            <person name="Pangilinan J."/>
            <person name="Park H.-J."/>
            <person name="Ramirez L."/>
            <person name="Alfaro M."/>
            <person name="Sun H."/>
            <person name="Tritt A."/>
            <person name="Yoshinaga Y."/>
            <person name="Zwiers L.-H."/>
            <person name="Turgeon B."/>
            <person name="Goodwin S."/>
            <person name="Spatafora J."/>
            <person name="Crous P."/>
            <person name="Grigoriev I."/>
        </authorList>
    </citation>
    <scope>NUCLEOTIDE SEQUENCE</scope>
    <source>
        <strain evidence="7">CBS 119925</strain>
    </source>
</reference>
<keyword evidence="8" id="KW-1185">Reference proteome</keyword>
<evidence type="ECO:0000313" key="7">
    <source>
        <dbReference type="EMBL" id="KAF2744585.1"/>
    </source>
</evidence>
<feature type="transmembrane region" description="Helical" evidence="5">
    <location>
        <begin position="229"/>
        <end position="249"/>
    </location>
</feature>
<comment type="subcellular location">
    <subcellularLocation>
        <location evidence="1">Membrane</location>
        <topology evidence="1">Multi-pass membrane protein</topology>
    </subcellularLocation>
</comment>
<proteinExistence type="predicted"/>
<feature type="transmembrane region" description="Helical" evidence="5">
    <location>
        <begin position="191"/>
        <end position="209"/>
    </location>
</feature>
<feature type="transmembrane region" description="Helical" evidence="5">
    <location>
        <begin position="87"/>
        <end position="110"/>
    </location>
</feature>
<evidence type="ECO:0000256" key="2">
    <source>
        <dbReference type="ARBA" id="ARBA00022692"/>
    </source>
</evidence>
<gene>
    <name evidence="7" type="ORF">M011DRAFT_408300</name>
</gene>
<sequence length="491" mass="53013">MAVAMSSFLSGSVTVTSSYVGADLRSTTAEITWLVTAPSLTSGAFLLFFGSIADLFGRKTLFVGSLFLFSIVCAGTGFAKSGLTLDILTGVLGVFSASAVPPAQGMLGVIYKRPSKRKNRAFGAFSAGNPLGYVCGTILSGLAAKISNWRASLWLLAIVYFVIALVAVFTVPNDSTAKTKLNRETLKRLDLPGTAMTIIGIGMFCAALREVLRRAILCLGSDAPKGWKTPYVLVLLMVGLFILAAFILWELRYPYAMIDMSIWRDRDFSLLLITMCLGFIGFQIVTFWIALYFQVEQRYSSLDTGVHMLPMVIMGLLANAFAALIQHRVSNKLLMAIGALAYLLSFILAAAQRKGDSYWAFSFPALCLCVVGADFQFVVANMYVLSSMPAHRQSIAGSLFQTLSRLCGALGYGTATAIFNAVKRNPGKFGYYKDNAFEPYAACFWFAAGMAGVGLCFCPWLTVGTQGGKAAVEKDGVGKGEERVRVQEGEL</sequence>
<dbReference type="InterPro" id="IPR011701">
    <property type="entry name" value="MFS"/>
</dbReference>
<dbReference type="PANTHER" id="PTHR42718:SF23">
    <property type="entry name" value="MAJOR FACILITATOR SUPERFAMILY (MFS) PROFILE DOMAIN-CONTAINING PROTEIN"/>
    <property type="match status" value="1"/>
</dbReference>
<evidence type="ECO:0000313" key="8">
    <source>
        <dbReference type="Proteomes" id="UP000799440"/>
    </source>
</evidence>
<dbReference type="AlphaFoldDB" id="A0A6A6V296"/>
<dbReference type="PANTHER" id="PTHR42718">
    <property type="entry name" value="MAJOR FACILITATOR SUPERFAMILY MULTIDRUG TRANSPORTER MFSC"/>
    <property type="match status" value="1"/>
</dbReference>
<feature type="transmembrane region" description="Helical" evidence="5">
    <location>
        <begin position="305"/>
        <end position="326"/>
    </location>
</feature>
<dbReference type="InterPro" id="IPR020846">
    <property type="entry name" value="MFS_dom"/>
</dbReference>
<dbReference type="GO" id="GO:0016020">
    <property type="term" value="C:membrane"/>
    <property type="evidence" value="ECO:0007669"/>
    <property type="project" value="UniProtKB-SubCell"/>
</dbReference>